<evidence type="ECO:0000256" key="8">
    <source>
        <dbReference type="ARBA" id="ARBA00022917"/>
    </source>
</evidence>
<dbReference type="SUPFAM" id="SSF56059">
    <property type="entry name" value="Glutathione synthetase ATP-binding domain-like"/>
    <property type="match status" value="1"/>
</dbReference>
<dbReference type="AlphaFoldDB" id="E1X5E3"/>
<dbReference type="GO" id="GO:0005737">
    <property type="term" value="C:cytoplasm"/>
    <property type="evidence" value="ECO:0007669"/>
    <property type="project" value="TreeGrafter"/>
</dbReference>
<evidence type="ECO:0000259" key="11">
    <source>
        <dbReference type="PROSITE" id="PS50975"/>
    </source>
</evidence>
<dbReference type="EMBL" id="FQ312005">
    <property type="protein sequence ID" value="CBW27264.1"/>
    <property type="molecule type" value="Genomic_DNA"/>
</dbReference>
<evidence type="ECO:0000256" key="7">
    <source>
        <dbReference type="ARBA" id="ARBA00022842"/>
    </source>
</evidence>
<protein>
    <submittedName>
        <fullName evidence="12">Ribosomal protein S6 modification protein</fullName>
    </submittedName>
</protein>
<comment type="cofactor">
    <cofactor evidence="2">
        <name>Mg(2+)</name>
        <dbReference type="ChEBI" id="CHEBI:18420"/>
    </cofactor>
</comment>
<evidence type="ECO:0000256" key="6">
    <source>
        <dbReference type="ARBA" id="ARBA00022840"/>
    </source>
</evidence>
<dbReference type="GO" id="GO:0046872">
    <property type="term" value="F:metal ion binding"/>
    <property type="evidence" value="ECO:0007669"/>
    <property type="project" value="UniProtKB-KW"/>
</dbReference>
<sequence>MVEMEGWLLYKEDSKFLKKSYAVTRLMETAEKEGINLKIISPKDIDITVTWENRKSVYLKGEPVKLPDFIIPRMGAYTTYFDLAVIRHLERLGVRSYNTSESIEIVKDKLYSHQILAEYNMPVPKTMLVKFPVDIEFIEKNLGFPVIVKTLSGSQGVGVFLCETKKNLADMMQLVESTNINANIILQEFIKSSKGRDLRVFTLGGRVLGCVERIAKEGDFKANFSQGGEVRAFELTPEIEWLALEVSRAFNLDIAGIDLLFDGSHFKVCEANSAPGFETIEQCLEIDVAKEIFHFLRVRLGLFGKK</sequence>
<dbReference type="Gene3D" id="3.40.50.20">
    <property type="match status" value="1"/>
</dbReference>
<accession>E1X5E3</accession>
<dbReference type="eggNOG" id="COG0189">
    <property type="taxonomic scope" value="Bacteria"/>
</dbReference>
<dbReference type="InterPro" id="IPR004666">
    <property type="entry name" value="Rp_bS6_RimK/Lys_biosynth_LsyX"/>
</dbReference>
<evidence type="ECO:0000313" key="12">
    <source>
        <dbReference type="EMBL" id="CBW27264.1"/>
    </source>
</evidence>
<evidence type="ECO:0000256" key="5">
    <source>
        <dbReference type="ARBA" id="ARBA00022741"/>
    </source>
</evidence>
<evidence type="ECO:0000256" key="9">
    <source>
        <dbReference type="ARBA" id="ARBA00023211"/>
    </source>
</evidence>
<evidence type="ECO:0000256" key="2">
    <source>
        <dbReference type="ARBA" id="ARBA00001946"/>
    </source>
</evidence>
<keyword evidence="9" id="KW-0464">Manganese</keyword>
<dbReference type="STRING" id="862908.BMS_2472"/>
<name>E1X5E3_HALMS</name>
<evidence type="ECO:0000256" key="10">
    <source>
        <dbReference type="PROSITE-ProRule" id="PRU00409"/>
    </source>
</evidence>
<dbReference type="Pfam" id="PF08443">
    <property type="entry name" value="RimK"/>
    <property type="match status" value="1"/>
</dbReference>
<feature type="domain" description="ATP-grasp" evidence="11">
    <location>
        <begin position="113"/>
        <end position="297"/>
    </location>
</feature>
<keyword evidence="5 10" id="KW-0547">Nucleotide-binding</keyword>
<dbReference type="HOGENOM" id="CLU_054353_0_2_7"/>
<gene>
    <name evidence="12" type="ordered locus">BMS_2472</name>
</gene>
<keyword evidence="3" id="KW-0436">Ligase</keyword>
<dbReference type="NCBIfam" id="TIGR00768">
    <property type="entry name" value="rimK_fam"/>
    <property type="match status" value="1"/>
</dbReference>
<organism evidence="12 13">
    <name type="scientific">Halobacteriovorax marinus (strain ATCC BAA-682 / DSM 15412 / SJ)</name>
    <name type="common">Bacteriovorax marinus</name>
    <dbReference type="NCBI Taxonomy" id="862908"/>
    <lineage>
        <taxon>Bacteria</taxon>
        <taxon>Pseudomonadati</taxon>
        <taxon>Bdellovibrionota</taxon>
        <taxon>Bacteriovoracia</taxon>
        <taxon>Bacteriovoracales</taxon>
        <taxon>Halobacteriovoraceae</taxon>
        <taxon>Halobacteriovorax</taxon>
    </lineage>
</organism>
<dbReference type="PANTHER" id="PTHR21621">
    <property type="entry name" value="RIBOSOMAL PROTEIN S6 MODIFICATION PROTEIN"/>
    <property type="match status" value="1"/>
</dbReference>
<dbReference type="FunFam" id="3.30.470.20:FF:000058">
    <property type="entry name" value="Alpha-aminoadipate--LysW ligase LysX protein"/>
    <property type="match status" value="1"/>
</dbReference>
<dbReference type="Pfam" id="PF18030">
    <property type="entry name" value="Rimk_N"/>
    <property type="match status" value="1"/>
</dbReference>
<evidence type="ECO:0000256" key="1">
    <source>
        <dbReference type="ARBA" id="ARBA00001936"/>
    </source>
</evidence>
<dbReference type="InterPro" id="IPR041107">
    <property type="entry name" value="Rimk_N"/>
</dbReference>
<dbReference type="InterPro" id="IPR013815">
    <property type="entry name" value="ATP_grasp_subdomain_1"/>
</dbReference>
<dbReference type="Gene3D" id="3.30.470.20">
    <property type="entry name" value="ATP-grasp fold, B domain"/>
    <property type="match status" value="1"/>
</dbReference>
<dbReference type="GO" id="GO:0006412">
    <property type="term" value="P:translation"/>
    <property type="evidence" value="ECO:0007669"/>
    <property type="project" value="UniProtKB-KW"/>
</dbReference>
<reference evidence="13" key="1">
    <citation type="journal article" date="2013" name="ISME J.">
        <title>A small predatory core genome in the divergent marine Bacteriovorax marinus SJ and the terrestrial Bdellovibrio bacteriovorus.</title>
        <authorList>
            <person name="Crossman L.C."/>
            <person name="Chen H."/>
            <person name="Cerdeno-Tarraga A.M."/>
            <person name="Brooks K."/>
            <person name="Quail M.A."/>
            <person name="Pineiro S.A."/>
            <person name="Hobley L."/>
            <person name="Sockett R.E."/>
            <person name="Bentley S.D."/>
            <person name="Parkhill J."/>
            <person name="Williams H.N."/>
            <person name="Stine O.C."/>
        </authorList>
    </citation>
    <scope>NUCLEOTIDE SEQUENCE [LARGE SCALE GENOMIC DNA]</scope>
    <source>
        <strain evidence="13">ATCC BAA-682 / DSM 15412 / SJ</strain>
    </source>
</reference>
<keyword evidence="7" id="KW-0460">Magnesium</keyword>
<dbReference type="Gene3D" id="3.30.1490.20">
    <property type="entry name" value="ATP-grasp fold, A domain"/>
    <property type="match status" value="1"/>
</dbReference>
<dbReference type="InterPro" id="IPR011761">
    <property type="entry name" value="ATP-grasp"/>
</dbReference>
<dbReference type="KEGG" id="bmx:BMS_2472"/>
<keyword evidence="13" id="KW-1185">Reference proteome</keyword>
<dbReference type="PROSITE" id="PS50975">
    <property type="entry name" value="ATP_GRASP"/>
    <property type="match status" value="1"/>
</dbReference>
<dbReference type="GO" id="GO:0043774">
    <property type="term" value="F:coenzyme F420-2 alpha-glutamyl ligase activity"/>
    <property type="evidence" value="ECO:0007669"/>
    <property type="project" value="TreeGrafter"/>
</dbReference>
<keyword evidence="4" id="KW-0479">Metal-binding</keyword>
<evidence type="ECO:0000313" key="13">
    <source>
        <dbReference type="Proteomes" id="UP000008963"/>
    </source>
</evidence>
<dbReference type="InterPro" id="IPR013651">
    <property type="entry name" value="ATP-grasp_RimK-type"/>
</dbReference>
<evidence type="ECO:0000256" key="3">
    <source>
        <dbReference type="ARBA" id="ARBA00022598"/>
    </source>
</evidence>
<keyword evidence="8" id="KW-0648">Protein biosynthesis</keyword>
<dbReference type="Proteomes" id="UP000008963">
    <property type="component" value="Chromosome"/>
</dbReference>
<dbReference type="PANTHER" id="PTHR21621:SF2">
    <property type="entry name" value="COENZYME GAMMA-F420-2:ALPHA-L-GLUTAMATE LIGASE"/>
    <property type="match status" value="1"/>
</dbReference>
<evidence type="ECO:0000256" key="4">
    <source>
        <dbReference type="ARBA" id="ARBA00022723"/>
    </source>
</evidence>
<proteinExistence type="predicted"/>
<comment type="cofactor">
    <cofactor evidence="1">
        <name>Mn(2+)</name>
        <dbReference type="ChEBI" id="CHEBI:29035"/>
    </cofactor>
</comment>
<keyword evidence="6 10" id="KW-0067">ATP-binding</keyword>
<dbReference type="PATRIC" id="fig|862908.3.peg.2357"/>
<dbReference type="GO" id="GO:0005524">
    <property type="term" value="F:ATP binding"/>
    <property type="evidence" value="ECO:0007669"/>
    <property type="project" value="UniProtKB-UniRule"/>
</dbReference>